<protein>
    <submittedName>
        <fullName evidence="2">Uncharacterized protein</fullName>
    </submittedName>
</protein>
<dbReference type="AlphaFoldDB" id="A0A974WNW9"/>
<keyword evidence="1" id="KW-0472">Membrane</keyword>
<feature type="transmembrane region" description="Helical" evidence="1">
    <location>
        <begin position="148"/>
        <end position="168"/>
    </location>
</feature>
<accession>A0A974WNW9</accession>
<keyword evidence="1" id="KW-0812">Transmembrane</keyword>
<dbReference type="Proteomes" id="UP000662783">
    <property type="component" value="Chromosome"/>
</dbReference>
<proteinExistence type="predicted"/>
<organism evidence="2 3">
    <name type="scientific">Fulvivirga lutea</name>
    <dbReference type="NCBI Taxonomy" id="2810512"/>
    <lineage>
        <taxon>Bacteria</taxon>
        <taxon>Pseudomonadati</taxon>
        <taxon>Bacteroidota</taxon>
        <taxon>Cytophagia</taxon>
        <taxon>Cytophagales</taxon>
        <taxon>Fulvivirgaceae</taxon>
        <taxon>Fulvivirga</taxon>
    </lineage>
</organism>
<keyword evidence="3" id="KW-1185">Reference proteome</keyword>
<feature type="transmembrane region" description="Helical" evidence="1">
    <location>
        <begin position="51"/>
        <end position="68"/>
    </location>
</feature>
<feature type="transmembrane region" description="Helical" evidence="1">
    <location>
        <begin position="12"/>
        <end position="30"/>
    </location>
</feature>
<feature type="transmembrane region" description="Helical" evidence="1">
    <location>
        <begin position="123"/>
        <end position="142"/>
    </location>
</feature>
<dbReference type="KEGG" id="fuv:JR347_07630"/>
<evidence type="ECO:0000256" key="1">
    <source>
        <dbReference type="SAM" id="Phobius"/>
    </source>
</evidence>
<keyword evidence="1" id="KW-1133">Transmembrane helix</keyword>
<evidence type="ECO:0000313" key="2">
    <source>
        <dbReference type="EMBL" id="QSE98943.1"/>
    </source>
</evidence>
<dbReference type="EMBL" id="CP070608">
    <property type="protein sequence ID" value="QSE98943.1"/>
    <property type="molecule type" value="Genomic_DNA"/>
</dbReference>
<sequence length="195" mass="23013">MPKIIEGFTHTEYLTVFSAIIFGYVGAEYFQGWGALLRNRRMVKAYWQHTLWTIFAFTLFIQNWWGIWPRTKLINESIFYFFYSLVPIFLFYIISVILFPDFRSIEKNTTTDMKEYFYSNTRYLFGLFALYFVFTIVSSFVYPDIGNVFVQNLIRAFGVALAIGAAYFHQNKIIHTIFLIIGYAALVRFFLALPS</sequence>
<feature type="transmembrane region" description="Helical" evidence="1">
    <location>
        <begin position="173"/>
        <end position="193"/>
    </location>
</feature>
<feature type="transmembrane region" description="Helical" evidence="1">
    <location>
        <begin position="80"/>
        <end position="102"/>
    </location>
</feature>
<dbReference type="RefSeq" id="WP_205723457.1">
    <property type="nucleotide sequence ID" value="NZ_CP070608.1"/>
</dbReference>
<gene>
    <name evidence="2" type="ORF">JR347_07630</name>
</gene>
<reference evidence="2" key="1">
    <citation type="submission" date="2021-02" db="EMBL/GenBank/DDBJ databases">
        <title>Fulvivirga sp. S481 isolated from sea water.</title>
        <authorList>
            <person name="Bae S.S."/>
            <person name="Baek K."/>
        </authorList>
    </citation>
    <scope>NUCLEOTIDE SEQUENCE</scope>
    <source>
        <strain evidence="2">S481</strain>
    </source>
</reference>
<name>A0A974WNW9_9BACT</name>
<evidence type="ECO:0000313" key="3">
    <source>
        <dbReference type="Proteomes" id="UP000662783"/>
    </source>
</evidence>